<name>A0AAJ0U8E9_9GAMM</name>
<reference evidence="1" key="1">
    <citation type="submission" date="2017-08" db="EMBL/GenBank/DDBJ databases">
        <authorList>
            <person name="Imhoff J.F."/>
            <person name="Rahn T."/>
            <person name="Kuenzel S."/>
            <person name="Neulinger S.C."/>
        </authorList>
    </citation>
    <scope>NUCLEOTIDE SEQUENCE</scope>
    <source>
        <strain evidence="1">DSM 11080</strain>
    </source>
</reference>
<dbReference type="RefSeq" id="WP_200348609.1">
    <property type="nucleotide sequence ID" value="NZ_NRSJ01000065.1"/>
</dbReference>
<gene>
    <name evidence="1" type="ORF">CKO40_22000</name>
</gene>
<sequence>MLHPDQFQVNEAWIAFRLNDEPIQTEQDGDFDFFVLMDAASCFILSSVPLKAGKVELGEQEVRRLLKEGQAHKEELPKTLFLPKAHPGTALAAEAERLGIDVVRVSEDQLLALIGEAKQGFREHFG</sequence>
<organism evidence="1 2">
    <name type="scientific">Halochromatium glycolicum</name>
    <dbReference type="NCBI Taxonomy" id="85075"/>
    <lineage>
        <taxon>Bacteria</taxon>
        <taxon>Pseudomonadati</taxon>
        <taxon>Pseudomonadota</taxon>
        <taxon>Gammaproteobacteria</taxon>
        <taxon>Chromatiales</taxon>
        <taxon>Chromatiaceae</taxon>
        <taxon>Halochromatium</taxon>
    </lineage>
</organism>
<protein>
    <submittedName>
        <fullName evidence="1">Uncharacterized protein</fullName>
    </submittedName>
</protein>
<proteinExistence type="predicted"/>
<dbReference type="Proteomes" id="UP001296776">
    <property type="component" value="Unassembled WGS sequence"/>
</dbReference>
<accession>A0AAJ0U8E9</accession>
<evidence type="ECO:0000313" key="1">
    <source>
        <dbReference type="EMBL" id="MBK1707132.1"/>
    </source>
</evidence>
<reference evidence="1" key="2">
    <citation type="journal article" date="2020" name="Microorganisms">
        <title>Osmotic Adaptation and Compatible Solute Biosynthesis of Phototrophic Bacteria as Revealed from Genome Analyses.</title>
        <authorList>
            <person name="Imhoff J.F."/>
            <person name="Rahn T."/>
            <person name="Kunzel S."/>
            <person name="Keller A."/>
            <person name="Neulinger S.C."/>
        </authorList>
    </citation>
    <scope>NUCLEOTIDE SEQUENCE</scope>
    <source>
        <strain evidence="1">DSM 11080</strain>
    </source>
</reference>
<dbReference type="EMBL" id="NRSJ01000065">
    <property type="protein sequence ID" value="MBK1707132.1"/>
    <property type="molecule type" value="Genomic_DNA"/>
</dbReference>
<keyword evidence="2" id="KW-1185">Reference proteome</keyword>
<evidence type="ECO:0000313" key="2">
    <source>
        <dbReference type="Proteomes" id="UP001296776"/>
    </source>
</evidence>
<comment type="caution">
    <text evidence="1">The sequence shown here is derived from an EMBL/GenBank/DDBJ whole genome shotgun (WGS) entry which is preliminary data.</text>
</comment>
<dbReference type="AlphaFoldDB" id="A0AAJ0U8E9"/>